<dbReference type="Proteomes" id="UP000004994">
    <property type="component" value="Chromosome 4"/>
</dbReference>
<accession>A0A3Q7G7D8</accession>
<reference evidence="1" key="2">
    <citation type="submission" date="2019-01" db="UniProtKB">
        <authorList>
            <consortium name="EnsemblPlants"/>
        </authorList>
    </citation>
    <scope>IDENTIFICATION</scope>
    <source>
        <strain evidence="1">cv. Heinz 1706</strain>
    </source>
</reference>
<keyword evidence="2" id="KW-1185">Reference proteome</keyword>
<sequence length="101" mass="11360">MDLPRFCTGPPWFCTGPATDGPYGWMVRYLFVLADDEHSRASDLFGLNRFVEIGEEVSATLMLSSRGFNRCLKIDARTIGFVRCCHRSSSFDRLSSAKVES</sequence>
<reference evidence="1" key="1">
    <citation type="journal article" date="2012" name="Nature">
        <title>The tomato genome sequence provides insights into fleshy fruit evolution.</title>
        <authorList>
            <consortium name="Tomato Genome Consortium"/>
        </authorList>
    </citation>
    <scope>NUCLEOTIDE SEQUENCE [LARGE SCALE GENOMIC DNA]</scope>
    <source>
        <strain evidence="1">cv. Heinz 1706</strain>
    </source>
</reference>
<protein>
    <submittedName>
        <fullName evidence="1">Uncharacterized protein</fullName>
    </submittedName>
</protein>
<dbReference type="InParanoid" id="A0A3Q7G7D8"/>
<name>A0A3Q7G7D8_SOLLC</name>
<proteinExistence type="predicted"/>
<evidence type="ECO:0000313" key="2">
    <source>
        <dbReference type="Proteomes" id="UP000004994"/>
    </source>
</evidence>
<dbReference type="EnsemblPlants" id="Solyc04g080285.1.1">
    <property type="protein sequence ID" value="Solyc04g080285.1.1"/>
    <property type="gene ID" value="Solyc04g080285.1"/>
</dbReference>
<dbReference type="Gramene" id="Solyc04g080285.1.1">
    <property type="protein sequence ID" value="Solyc04g080285.1.1"/>
    <property type="gene ID" value="Solyc04g080285.1"/>
</dbReference>
<organism evidence="1">
    <name type="scientific">Solanum lycopersicum</name>
    <name type="common">Tomato</name>
    <name type="synonym">Lycopersicon esculentum</name>
    <dbReference type="NCBI Taxonomy" id="4081"/>
    <lineage>
        <taxon>Eukaryota</taxon>
        <taxon>Viridiplantae</taxon>
        <taxon>Streptophyta</taxon>
        <taxon>Embryophyta</taxon>
        <taxon>Tracheophyta</taxon>
        <taxon>Spermatophyta</taxon>
        <taxon>Magnoliopsida</taxon>
        <taxon>eudicotyledons</taxon>
        <taxon>Gunneridae</taxon>
        <taxon>Pentapetalae</taxon>
        <taxon>asterids</taxon>
        <taxon>lamiids</taxon>
        <taxon>Solanales</taxon>
        <taxon>Solanaceae</taxon>
        <taxon>Solanoideae</taxon>
        <taxon>Solaneae</taxon>
        <taxon>Solanum</taxon>
        <taxon>Solanum subgen. Lycopersicon</taxon>
    </lineage>
</organism>
<evidence type="ECO:0000313" key="1">
    <source>
        <dbReference type="EnsemblPlants" id="Solyc04g080285.1.1"/>
    </source>
</evidence>
<dbReference type="AlphaFoldDB" id="A0A3Q7G7D8"/>